<sequence>MSEVKKEEQVENVWAPPVFPASGRLPSDSRDVSDNYDRQCLEENLFRRRRNAKGQTQNLGCCHSFNLSLPFKFAVVTDYREKTLPQIGDFSL</sequence>
<reference evidence="2" key="2">
    <citation type="submission" date="2019-06" db="EMBL/GenBank/DDBJ databases">
        <title>AzeR, a transcriptional regulator that responds to azelaic acid in Pseudomonas nitroreducens.</title>
        <authorList>
            <person name="Bez C."/>
            <person name="Javvadi S.G."/>
            <person name="Bertani I."/>
            <person name="Devescovi G."/>
            <person name="Studholme D.J."/>
            <person name="Geller A."/>
            <person name="Levy A."/>
            <person name="Venturi V."/>
        </authorList>
    </citation>
    <scope>NUCLEOTIDE SEQUENCE [LARGE SCALE GENOMIC DNA]</scope>
    <source>
        <strain evidence="2">DSM 9128</strain>
    </source>
</reference>
<proteinExistence type="predicted"/>
<gene>
    <name evidence="1" type="ORF">FEA48_17875</name>
</gene>
<evidence type="ECO:0000313" key="2">
    <source>
        <dbReference type="Proteomes" id="UP000307510"/>
    </source>
</evidence>
<dbReference type="EMBL" id="VASG01000005">
    <property type="protein sequence ID" value="TLP72164.1"/>
    <property type="molecule type" value="Genomic_DNA"/>
</dbReference>
<protein>
    <submittedName>
        <fullName evidence="1">Uncharacterized protein</fullName>
    </submittedName>
</protein>
<organism evidence="1 2">
    <name type="scientific">Pseudomonas nitroreducens</name>
    <dbReference type="NCBI Taxonomy" id="46680"/>
    <lineage>
        <taxon>Bacteria</taxon>
        <taxon>Pseudomonadati</taxon>
        <taxon>Pseudomonadota</taxon>
        <taxon>Gammaproteobacteria</taxon>
        <taxon>Pseudomonadales</taxon>
        <taxon>Pseudomonadaceae</taxon>
        <taxon>Pseudomonas</taxon>
    </lineage>
</organism>
<name>A0A5R9A1T1_PSENT</name>
<dbReference type="Proteomes" id="UP000307510">
    <property type="component" value="Unassembled WGS sequence"/>
</dbReference>
<dbReference type="RefSeq" id="WP_138215017.1">
    <property type="nucleotide sequence ID" value="NZ_VASG01000005.1"/>
</dbReference>
<reference evidence="1 2" key="1">
    <citation type="submission" date="2019-05" db="EMBL/GenBank/DDBJ databases">
        <authorList>
            <person name="Moore K."/>
            <person name="O'Neill P."/>
            <person name="Farbos A."/>
            <person name="Studholme D.J."/>
        </authorList>
    </citation>
    <scope>NUCLEOTIDE SEQUENCE [LARGE SCALE GENOMIC DNA]</scope>
    <source>
        <strain evidence="1 2">DSM 9128</strain>
    </source>
</reference>
<evidence type="ECO:0000313" key="1">
    <source>
        <dbReference type="EMBL" id="TLP72164.1"/>
    </source>
</evidence>
<comment type="caution">
    <text evidence="1">The sequence shown here is derived from an EMBL/GenBank/DDBJ whole genome shotgun (WGS) entry which is preliminary data.</text>
</comment>
<accession>A0A5R9A1T1</accession>
<dbReference type="AlphaFoldDB" id="A0A5R9A1T1"/>